<dbReference type="AlphaFoldDB" id="Q9M2Y1"/>
<organism evidence="1">
    <name type="scientific">Arabidopsis thaliana</name>
    <name type="common">Mouse-ear cress</name>
    <dbReference type="NCBI Taxonomy" id="3702"/>
    <lineage>
        <taxon>Eukaryota</taxon>
        <taxon>Viridiplantae</taxon>
        <taxon>Streptophyta</taxon>
        <taxon>Embryophyta</taxon>
        <taxon>Tracheophyta</taxon>
        <taxon>Spermatophyta</taxon>
        <taxon>Magnoliopsida</taxon>
        <taxon>eudicotyledons</taxon>
        <taxon>Gunneridae</taxon>
        <taxon>Pentapetalae</taxon>
        <taxon>rosids</taxon>
        <taxon>malvids</taxon>
        <taxon>Brassicales</taxon>
        <taxon>Brassicaceae</taxon>
        <taxon>Camelineae</taxon>
        <taxon>Arabidopsis</taxon>
    </lineage>
</organism>
<evidence type="ECO:0000313" key="1">
    <source>
        <dbReference type="EMBL" id="CAB66915.1"/>
    </source>
</evidence>
<reference evidence="1" key="1">
    <citation type="submission" date="1999-11" db="EMBL/GenBank/DDBJ databases">
        <authorList>
            <person name="Rieger M."/>
            <person name="Gabel C."/>
            <person name="Mueller-Auer S."/>
            <person name="Schaefer M."/>
            <person name="Zipp M."/>
            <person name="Mewes H.W."/>
            <person name="Lemcke K."/>
            <person name="Mayer K.F.X."/>
            <person name="Quetier F."/>
            <person name="Salanoubat M."/>
        </authorList>
    </citation>
    <scope>NUCLEOTIDE SEQUENCE</scope>
</reference>
<sequence>MNREKLYGADNDDDDDIGEGLEDLRLRDQFRPLMCKIEDREDPRPYYFYSISEPVEVEEEEEEESESDGEFVADLEPGHQLNPLTLEMSLEKFEESIWNAIEYVKDTEGLGRSCADLLEYVESIYECFYKIDKRWKEVGDSKGFSLQPSTLGELTFDELQSFTLDLLKKEVDDYYNALCDFVKPFPLSPDREKELEKLRRAINHHGIQLGPASYETTEPDEDE</sequence>
<dbReference type="PIR" id="T46043">
    <property type="entry name" value="T46043"/>
</dbReference>
<protein>
    <submittedName>
        <fullName evidence="1">Uncharacterized protein T16K5.120</fullName>
    </submittedName>
</protein>
<name>Q9M2Y1_ARATH</name>
<gene>
    <name evidence="1" type="primary">T16K5.120</name>
</gene>
<reference evidence="1" key="3">
    <citation type="submission" date="2000-01" db="EMBL/GenBank/DDBJ databases">
        <authorList>
            <person name="EU Arabidopsis sequencing project"/>
        </authorList>
    </citation>
    <scope>NUCLEOTIDE SEQUENCE</scope>
</reference>
<dbReference type="ExpressionAtlas" id="Q9M2Y1">
    <property type="expression patterns" value="baseline and differential"/>
</dbReference>
<dbReference type="TAIR" id="AT3G49770"/>
<reference key="2">
    <citation type="journal article" date="2000" name="Nature">
        <title>Sequence and analysis of chromosome 3 of the plant Arabidopsis thaliana.</title>
        <authorList>
            <consortium name="European Union Chromosome 3 Arabidopsis Sequencing Consortium"/>
            <consortium name="Institute for Genomic Research"/>
            <consortium name="Kazusa DNA Research Institute"/>
            <person name="Salanoubat M."/>
            <person name="Lemcke K."/>
            <person name="Rieger M."/>
            <person name="Ansorge W."/>
            <person name="Unseld M."/>
            <person name="Fartmann B."/>
            <person name="Valle G."/>
            <person name="Blocker H."/>
            <person name="Perez-Alonso M."/>
            <person name="Obermaier B."/>
            <person name="Delseny M."/>
            <person name="Boutry M."/>
            <person name="Grivell L.A."/>
            <person name="Mache R."/>
            <person name="Puigdomenech P."/>
            <person name="De Simone V."/>
            <person name="Choisne N."/>
            <person name="Artiguenave F."/>
            <person name="Robert C."/>
            <person name="Brottier P."/>
            <person name="Wincker P."/>
            <person name="Cattolico L."/>
            <person name="Weissenbach J."/>
            <person name="Saurin W."/>
            <person name="Quetier F."/>
            <person name="Schafer M."/>
            <person name="Muller-Auer S."/>
            <person name="Gabel C."/>
            <person name="Fuchs M."/>
            <person name="Benes V."/>
            <person name="Wurmbach E."/>
            <person name="Drzonek H."/>
            <person name="Erfle H."/>
            <person name="Jordan N."/>
            <person name="Bangert S."/>
            <person name="Wiedelmann R."/>
            <person name="Kranz H."/>
            <person name="Voss H."/>
            <person name="Holland R."/>
            <person name="Brandt P."/>
            <person name="Nyakatura G."/>
            <person name="Vezzi A."/>
            <person name="D'Angelo M."/>
            <person name="Pallavicini A."/>
            <person name="Toppo S."/>
            <person name="Simionati B."/>
            <person name="Conrad A."/>
            <person name="Hornischer K."/>
            <person name="Kauer G."/>
            <person name="Lohnert T.H."/>
            <person name="Nordsiek G."/>
            <person name="Reichelt J."/>
            <person name="Scharfe M."/>
            <person name="Schon O."/>
            <person name="Bargues M."/>
            <person name="Terol J."/>
            <person name="Climent J."/>
            <person name="Navarro P."/>
            <person name="Collado C."/>
            <person name="Perez-Perez A."/>
            <person name="Ottenwalder B."/>
            <person name="Duchemin D."/>
            <person name="Cooke R."/>
            <person name="Laudie M."/>
            <person name="Berger-Llauro C."/>
            <person name="Purnelle B."/>
            <person name="Masuy D."/>
            <person name="de Haan M."/>
            <person name="Maarse A.C."/>
            <person name="Alcaraz J.P."/>
            <person name="Cottet A."/>
            <person name="Casacuberta E."/>
            <person name="Monfort A."/>
            <person name="Argiriou A."/>
            <person name="flores M."/>
            <person name="Liguori R."/>
            <person name="Vitale D."/>
            <person name="Mannhaupt G."/>
            <person name="Haase D."/>
            <person name="Schoof H."/>
            <person name="Rudd S."/>
            <person name="Zaccaria P."/>
            <person name="Mewes H.W."/>
            <person name="Mayer K.F."/>
            <person name="Kaul S."/>
            <person name="Town C.D."/>
            <person name="Koo H.L."/>
            <person name="Tallon L.J."/>
            <person name="Jenkins J."/>
            <person name="Rooney T."/>
            <person name="Rizzo M."/>
            <person name="Walts A."/>
            <person name="Utterback T."/>
            <person name="Fujii C.Y."/>
            <person name="Shea T.P."/>
            <person name="Creasy T.H."/>
            <person name="Haas B."/>
            <person name="Maiti R."/>
            <person name="Wu D."/>
            <person name="Peterson J."/>
            <person name="Van Aken S."/>
            <person name="Pai G."/>
            <person name="Militscher J."/>
            <person name="Sellers P."/>
            <person name="Gill J.E."/>
            <person name="Feldblyum T.V."/>
            <person name="Preuss D."/>
            <person name="Lin X."/>
            <person name="Nierman W.C."/>
            <person name="Salzberg S.L."/>
            <person name="White O."/>
            <person name="Venter J.C."/>
            <person name="Fraser C.M."/>
            <person name="Kaneko T."/>
            <person name="Nakamura Y."/>
            <person name="Sato S."/>
            <person name="Kato T."/>
            <person name="Asamizu E."/>
            <person name="Sasamoto S."/>
            <person name="Kimura T."/>
            <person name="Idesawa K."/>
            <person name="Kawashima K."/>
            <person name="Kishida Y."/>
            <person name="Kiyokawa C."/>
            <person name="Kohara M."/>
            <person name="Matsumoto M."/>
            <person name="Matsuno A."/>
            <person name="Muraki A."/>
            <person name="Nakayama S."/>
            <person name="Nakazaki N."/>
            <person name="Shinpo S."/>
            <person name="Takeuchi C."/>
            <person name="Wada T."/>
            <person name="Watanabe A."/>
            <person name="Yamada M."/>
            <person name="Yasuda M."/>
            <person name="Tabata S."/>
        </authorList>
    </citation>
    <scope>NUCLEOTIDE SEQUENCE [LARGE SCALE GENOMIC DNA]</scope>
    <source>
        <strain>cv. Columbia</strain>
    </source>
</reference>
<proteinExistence type="predicted"/>
<accession>Q9M2Y1</accession>
<dbReference type="EMBL" id="AL132965">
    <property type="protein sequence ID" value="CAB66915.1"/>
    <property type="molecule type" value="Genomic_DNA"/>
</dbReference>